<dbReference type="Proteomes" id="UP001154282">
    <property type="component" value="Unassembled WGS sequence"/>
</dbReference>
<keyword evidence="2" id="KW-1185">Reference proteome</keyword>
<evidence type="ECO:0000313" key="1">
    <source>
        <dbReference type="EMBL" id="CAI0410187.1"/>
    </source>
</evidence>
<protein>
    <submittedName>
        <fullName evidence="1">Uncharacterized protein</fullName>
    </submittedName>
</protein>
<accession>A0AAV0JJQ1</accession>
<dbReference type="AlphaFoldDB" id="A0AAV0JJQ1"/>
<sequence length="41" mass="4942">MSEWEEKLQMFSSSWNLKMPDTMFLCRICMLQQGDGKKRLN</sequence>
<gene>
    <name evidence="1" type="ORF">LITE_LOCUS14650</name>
</gene>
<evidence type="ECO:0000313" key="2">
    <source>
        <dbReference type="Proteomes" id="UP001154282"/>
    </source>
</evidence>
<proteinExistence type="predicted"/>
<comment type="caution">
    <text evidence="1">The sequence shown here is derived from an EMBL/GenBank/DDBJ whole genome shotgun (WGS) entry which is preliminary data.</text>
</comment>
<name>A0AAV0JJQ1_9ROSI</name>
<dbReference type="EMBL" id="CAMGYJ010000005">
    <property type="protein sequence ID" value="CAI0410187.1"/>
    <property type="molecule type" value="Genomic_DNA"/>
</dbReference>
<reference evidence="1" key="1">
    <citation type="submission" date="2022-08" db="EMBL/GenBank/DDBJ databases">
        <authorList>
            <person name="Gutierrez-Valencia J."/>
        </authorList>
    </citation>
    <scope>NUCLEOTIDE SEQUENCE</scope>
</reference>
<organism evidence="1 2">
    <name type="scientific">Linum tenue</name>
    <dbReference type="NCBI Taxonomy" id="586396"/>
    <lineage>
        <taxon>Eukaryota</taxon>
        <taxon>Viridiplantae</taxon>
        <taxon>Streptophyta</taxon>
        <taxon>Embryophyta</taxon>
        <taxon>Tracheophyta</taxon>
        <taxon>Spermatophyta</taxon>
        <taxon>Magnoliopsida</taxon>
        <taxon>eudicotyledons</taxon>
        <taxon>Gunneridae</taxon>
        <taxon>Pentapetalae</taxon>
        <taxon>rosids</taxon>
        <taxon>fabids</taxon>
        <taxon>Malpighiales</taxon>
        <taxon>Linaceae</taxon>
        <taxon>Linum</taxon>
    </lineage>
</organism>